<dbReference type="Proteomes" id="UP001596086">
    <property type="component" value="Unassembled WGS sequence"/>
</dbReference>
<evidence type="ECO:0000313" key="3">
    <source>
        <dbReference type="Proteomes" id="UP001596086"/>
    </source>
</evidence>
<dbReference type="EMBL" id="JBHSMZ010000026">
    <property type="protein sequence ID" value="MFC5552228.1"/>
    <property type="molecule type" value="Genomic_DNA"/>
</dbReference>
<dbReference type="InterPro" id="IPR009081">
    <property type="entry name" value="PP-bd_ACP"/>
</dbReference>
<proteinExistence type="predicted"/>
<gene>
    <name evidence="2" type="ORF">ACFPO9_27240</name>
</gene>
<dbReference type="RefSeq" id="WP_379777483.1">
    <property type="nucleotide sequence ID" value="NZ_JBHSMZ010000026.1"/>
</dbReference>
<keyword evidence="3" id="KW-1185">Reference proteome</keyword>
<reference evidence="3" key="1">
    <citation type="journal article" date="2019" name="Int. J. Syst. Evol. Microbiol.">
        <title>The Global Catalogue of Microorganisms (GCM) 10K type strain sequencing project: providing services to taxonomists for standard genome sequencing and annotation.</title>
        <authorList>
            <consortium name="The Broad Institute Genomics Platform"/>
            <consortium name="The Broad Institute Genome Sequencing Center for Infectious Disease"/>
            <person name="Wu L."/>
            <person name="Ma J."/>
        </authorList>
    </citation>
    <scope>NUCLEOTIDE SEQUENCE [LARGE SCALE GENOMIC DNA]</scope>
    <source>
        <strain evidence="3">CGMCC 4.5798</strain>
    </source>
</reference>
<dbReference type="InterPro" id="IPR036736">
    <property type="entry name" value="ACP-like_sf"/>
</dbReference>
<dbReference type="Gene3D" id="1.10.1200.10">
    <property type="entry name" value="ACP-like"/>
    <property type="match status" value="1"/>
</dbReference>
<dbReference type="Pfam" id="PF00550">
    <property type="entry name" value="PP-binding"/>
    <property type="match status" value="1"/>
</dbReference>
<name>A0ABW0S5A9_9BURK</name>
<feature type="domain" description="Carrier" evidence="1">
    <location>
        <begin position="43"/>
        <end position="82"/>
    </location>
</feature>
<protein>
    <submittedName>
        <fullName evidence="2">Acyl carrier protein</fullName>
    </submittedName>
</protein>
<accession>A0ABW0S5A9</accession>
<evidence type="ECO:0000313" key="2">
    <source>
        <dbReference type="EMBL" id="MFC5552228.1"/>
    </source>
</evidence>
<evidence type="ECO:0000259" key="1">
    <source>
        <dbReference type="Pfam" id="PF00550"/>
    </source>
</evidence>
<organism evidence="2 3">
    <name type="scientific">Massilia aerilata</name>
    <dbReference type="NCBI Taxonomy" id="453817"/>
    <lineage>
        <taxon>Bacteria</taxon>
        <taxon>Pseudomonadati</taxon>
        <taxon>Pseudomonadota</taxon>
        <taxon>Betaproteobacteria</taxon>
        <taxon>Burkholderiales</taxon>
        <taxon>Oxalobacteraceae</taxon>
        <taxon>Telluria group</taxon>
        <taxon>Massilia</taxon>
    </lineage>
</organism>
<sequence length="88" mass="9429">MTTASFPTDSASIYATLTEILRDTFDNDDLVAAPAMTAAQVEGWDSMGNVRLFLSIEQEFGVRFNASEISGIKNVGELVALLQQKAGA</sequence>
<dbReference type="SUPFAM" id="SSF47336">
    <property type="entry name" value="ACP-like"/>
    <property type="match status" value="1"/>
</dbReference>
<comment type="caution">
    <text evidence="2">The sequence shown here is derived from an EMBL/GenBank/DDBJ whole genome shotgun (WGS) entry which is preliminary data.</text>
</comment>